<dbReference type="InterPro" id="IPR008965">
    <property type="entry name" value="CBM2/CBM3_carb-bd_dom_sf"/>
</dbReference>
<evidence type="ECO:0000256" key="2">
    <source>
        <dbReference type="ARBA" id="ARBA00022801"/>
    </source>
</evidence>
<evidence type="ECO:0000313" key="12">
    <source>
        <dbReference type="Proteomes" id="UP000464658"/>
    </source>
</evidence>
<keyword evidence="5 7" id="KW-0326">Glycosidase</keyword>
<evidence type="ECO:0000256" key="9">
    <source>
        <dbReference type="SAM" id="MobiDB-lite"/>
    </source>
</evidence>
<dbReference type="Pfam" id="PF00759">
    <property type="entry name" value="Glyco_hydro_9"/>
    <property type="match status" value="1"/>
</dbReference>
<dbReference type="InterPro" id="IPR001701">
    <property type="entry name" value="Glyco_hydro_9"/>
</dbReference>
<comment type="similarity">
    <text evidence="7 8">Belongs to the glycosyl hydrolase 9 (cellulase E) family.</text>
</comment>
<feature type="active site" evidence="7">
    <location>
        <position position="62"/>
    </location>
</feature>
<dbReference type="Pfam" id="PF00942">
    <property type="entry name" value="CBM_3"/>
    <property type="match status" value="1"/>
</dbReference>
<keyword evidence="3 8" id="KW-0136">Cellulose degradation</keyword>
<accession>A0A5S9MB98</accession>
<dbReference type="InterPro" id="IPR001956">
    <property type="entry name" value="CBM3"/>
</dbReference>
<evidence type="ECO:0000259" key="10">
    <source>
        <dbReference type="PROSITE" id="PS51172"/>
    </source>
</evidence>
<dbReference type="EC" id="3.2.1.4" evidence="8"/>
<sequence length="252" mass="28161">MLGDNPLNRSYVVGFGQNPPKHPHHRTAHGSWSNQLTNPPSHRHTLYGALVGGPNAQDQYDDDISDYISNEVATDYNAAFTGNIAKMVQLFGEGQSKLPNFPPKKNKWRMSFFVEAAVMHNDTTSTQVKAVLYNRSGWPARSSQTLSFRYYVNLSEVFAKGFTEKDIQVTAAYNEGASLSPLKVYDASSRVYFAEIDFTGVAISPRGESEHKKEIQFRLSASNGSNIWDASNDYSYQGLTSNMQKNNKDSRL</sequence>
<dbReference type="Gene3D" id="1.50.10.10">
    <property type="match status" value="1"/>
</dbReference>
<dbReference type="Proteomes" id="UP000464658">
    <property type="component" value="Chromosome"/>
</dbReference>
<keyword evidence="6 7" id="KW-0624">Polysaccharide degradation</keyword>
<keyword evidence="2 7" id="KW-0378">Hydrolase</keyword>
<dbReference type="AlphaFoldDB" id="A0A5S9MB98"/>
<reference evidence="11 12" key="1">
    <citation type="submission" date="2019-12" db="EMBL/GenBank/DDBJ databases">
        <title>Full genome sequence of a Bacillus safensis strain isolated from commercially available natto in Indonesia.</title>
        <authorList>
            <person name="Yoshida M."/>
            <person name="Uomi M."/>
            <person name="Waturangi D."/>
            <person name="Ekaputri J.J."/>
            <person name="Setiamarga D.H.E."/>
        </authorList>
    </citation>
    <scope>NUCLEOTIDE SEQUENCE [LARGE SCALE GENOMIC DNA]</scope>
    <source>
        <strain evidence="11 12">IDN1</strain>
    </source>
</reference>
<protein>
    <recommendedName>
        <fullName evidence="8">Endoglucanase</fullName>
        <ecNumber evidence="8">3.2.1.4</ecNumber>
    </recommendedName>
</protein>
<evidence type="ECO:0000256" key="5">
    <source>
        <dbReference type="ARBA" id="ARBA00023295"/>
    </source>
</evidence>
<evidence type="ECO:0000256" key="7">
    <source>
        <dbReference type="PROSITE-ProRule" id="PRU10060"/>
    </source>
</evidence>
<feature type="region of interest" description="Disordered" evidence="9">
    <location>
        <begin position="1"/>
        <end position="32"/>
    </location>
</feature>
<dbReference type="InterPro" id="IPR012341">
    <property type="entry name" value="6hp_glycosidase-like_sf"/>
</dbReference>
<evidence type="ECO:0000256" key="8">
    <source>
        <dbReference type="RuleBase" id="RU361166"/>
    </source>
</evidence>
<evidence type="ECO:0000256" key="4">
    <source>
        <dbReference type="ARBA" id="ARBA00023277"/>
    </source>
</evidence>
<dbReference type="InterPro" id="IPR033126">
    <property type="entry name" value="Glyco_hydro_9_Asp/Glu_AS"/>
</dbReference>
<gene>
    <name evidence="11" type="ORF">BsIDN1_30420</name>
</gene>
<evidence type="ECO:0000256" key="1">
    <source>
        <dbReference type="ARBA" id="ARBA00000966"/>
    </source>
</evidence>
<dbReference type="Gene3D" id="2.60.40.710">
    <property type="entry name" value="Endoglucanase-like"/>
    <property type="match status" value="1"/>
</dbReference>
<dbReference type="InterPro" id="IPR008928">
    <property type="entry name" value="6-hairpin_glycosidase_sf"/>
</dbReference>
<dbReference type="InterPro" id="IPR036966">
    <property type="entry name" value="CBM3_sf"/>
</dbReference>
<organism evidence="11 12">
    <name type="scientific">Bacillus safensis</name>
    <dbReference type="NCBI Taxonomy" id="561879"/>
    <lineage>
        <taxon>Bacteria</taxon>
        <taxon>Bacillati</taxon>
        <taxon>Bacillota</taxon>
        <taxon>Bacilli</taxon>
        <taxon>Bacillales</taxon>
        <taxon>Bacillaceae</taxon>
        <taxon>Bacillus</taxon>
    </lineage>
</organism>
<evidence type="ECO:0000256" key="3">
    <source>
        <dbReference type="ARBA" id="ARBA00023001"/>
    </source>
</evidence>
<feature type="domain" description="CBM3" evidence="10">
    <location>
        <begin position="107"/>
        <end position="252"/>
    </location>
</feature>
<proteinExistence type="inferred from homology"/>
<dbReference type="SUPFAM" id="SSF48208">
    <property type="entry name" value="Six-hairpin glycosidases"/>
    <property type="match status" value="1"/>
</dbReference>
<dbReference type="PROSITE" id="PS00698">
    <property type="entry name" value="GH9_3"/>
    <property type="match status" value="1"/>
</dbReference>
<feature type="active site" evidence="7">
    <location>
        <position position="71"/>
    </location>
</feature>
<dbReference type="PROSITE" id="PS51172">
    <property type="entry name" value="CBM3"/>
    <property type="match status" value="1"/>
</dbReference>
<dbReference type="GO" id="GO:0008810">
    <property type="term" value="F:cellulase activity"/>
    <property type="evidence" value="ECO:0007669"/>
    <property type="project" value="UniProtKB-EC"/>
</dbReference>
<dbReference type="GO" id="GO:0030248">
    <property type="term" value="F:cellulose binding"/>
    <property type="evidence" value="ECO:0007669"/>
    <property type="project" value="InterPro"/>
</dbReference>
<evidence type="ECO:0000313" key="11">
    <source>
        <dbReference type="EMBL" id="BBP89424.1"/>
    </source>
</evidence>
<dbReference type="SMART" id="SM01067">
    <property type="entry name" value="CBM_3"/>
    <property type="match status" value="1"/>
</dbReference>
<name>A0A5S9MB98_BACIA</name>
<keyword evidence="4 7" id="KW-0119">Carbohydrate metabolism</keyword>
<dbReference type="EMBL" id="AP021906">
    <property type="protein sequence ID" value="BBP89424.1"/>
    <property type="molecule type" value="Genomic_DNA"/>
</dbReference>
<dbReference type="SUPFAM" id="SSF49384">
    <property type="entry name" value="Carbohydrate-binding domain"/>
    <property type="match status" value="1"/>
</dbReference>
<comment type="catalytic activity">
    <reaction evidence="1 8">
        <text>Endohydrolysis of (1-&gt;4)-beta-D-glucosidic linkages in cellulose, lichenin and cereal beta-D-glucans.</text>
        <dbReference type="EC" id="3.2.1.4"/>
    </reaction>
</comment>
<evidence type="ECO:0000256" key="6">
    <source>
        <dbReference type="ARBA" id="ARBA00023326"/>
    </source>
</evidence>
<dbReference type="GO" id="GO:0030245">
    <property type="term" value="P:cellulose catabolic process"/>
    <property type="evidence" value="ECO:0007669"/>
    <property type="project" value="UniProtKB-KW"/>
</dbReference>
<dbReference type="PANTHER" id="PTHR22298">
    <property type="entry name" value="ENDO-1,4-BETA-GLUCANASE"/>
    <property type="match status" value="1"/>
</dbReference>